<dbReference type="EMBL" id="AMWN01000001">
    <property type="protein sequence ID" value="EXJ94915.1"/>
    <property type="molecule type" value="Genomic_DNA"/>
</dbReference>
<protein>
    <recommendedName>
        <fullName evidence="3">SnoaL-like domain-containing protein</fullName>
    </recommendedName>
</protein>
<keyword evidence="2" id="KW-1185">Reference proteome</keyword>
<dbReference type="Proteomes" id="UP000019484">
    <property type="component" value="Unassembled WGS sequence"/>
</dbReference>
<name>W9YZ20_9EURO</name>
<dbReference type="SUPFAM" id="SSF54427">
    <property type="entry name" value="NTF2-like"/>
    <property type="match status" value="1"/>
</dbReference>
<organism evidence="1 2">
    <name type="scientific">Capronia coronata CBS 617.96</name>
    <dbReference type="NCBI Taxonomy" id="1182541"/>
    <lineage>
        <taxon>Eukaryota</taxon>
        <taxon>Fungi</taxon>
        <taxon>Dikarya</taxon>
        <taxon>Ascomycota</taxon>
        <taxon>Pezizomycotina</taxon>
        <taxon>Eurotiomycetes</taxon>
        <taxon>Chaetothyriomycetidae</taxon>
        <taxon>Chaetothyriales</taxon>
        <taxon>Herpotrichiellaceae</taxon>
        <taxon>Capronia</taxon>
    </lineage>
</organism>
<dbReference type="GeneID" id="19154943"/>
<dbReference type="InterPro" id="IPR032710">
    <property type="entry name" value="NTF2-like_dom_sf"/>
</dbReference>
<sequence>MSANPDQQRAKIQAWLEAFHRGSATLDAALWCGEFMTDDIELQYANNPVLKGADVRDMFSQYLPLLDLMEHEILYFDLVAPRIYQAARIRYRVKGDDAAQDIIIPGFATLFMRETADGSLKTYRAEIYLDPSPIYARMAQKSAGQV</sequence>
<evidence type="ECO:0000313" key="1">
    <source>
        <dbReference type="EMBL" id="EXJ94915.1"/>
    </source>
</evidence>
<dbReference type="Gene3D" id="3.10.450.50">
    <property type="match status" value="1"/>
</dbReference>
<accession>W9YZ20</accession>
<evidence type="ECO:0000313" key="2">
    <source>
        <dbReference type="Proteomes" id="UP000019484"/>
    </source>
</evidence>
<dbReference type="HOGENOM" id="CLU_119346_2_0_1"/>
<dbReference type="AlphaFoldDB" id="W9YZ20"/>
<dbReference type="eggNOG" id="ENOG502SXNY">
    <property type="taxonomic scope" value="Eukaryota"/>
</dbReference>
<proteinExistence type="predicted"/>
<evidence type="ECO:0008006" key="3">
    <source>
        <dbReference type="Google" id="ProtNLM"/>
    </source>
</evidence>
<dbReference type="OrthoDB" id="9983368at2759"/>
<dbReference type="RefSeq" id="XP_007719144.1">
    <property type="nucleotide sequence ID" value="XM_007720954.1"/>
</dbReference>
<gene>
    <name evidence="1" type="ORF">A1O1_00033</name>
</gene>
<comment type="caution">
    <text evidence="1">The sequence shown here is derived from an EMBL/GenBank/DDBJ whole genome shotgun (WGS) entry which is preliminary data.</text>
</comment>
<reference evidence="1 2" key="1">
    <citation type="submission" date="2013-03" db="EMBL/GenBank/DDBJ databases">
        <title>The Genome Sequence of Capronia coronata CBS 617.96.</title>
        <authorList>
            <consortium name="The Broad Institute Genomics Platform"/>
            <person name="Cuomo C."/>
            <person name="de Hoog S."/>
            <person name="Gorbushina A."/>
            <person name="Walker B."/>
            <person name="Young S.K."/>
            <person name="Zeng Q."/>
            <person name="Gargeya S."/>
            <person name="Fitzgerald M."/>
            <person name="Haas B."/>
            <person name="Abouelleil A."/>
            <person name="Allen A.W."/>
            <person name="Alvarado L."/>
            <person name="Arachchi H.M."/>
            <person name="Berlin A.M."/>
            <person name="Chapman S.B."/>
            <person name="Gainer-Dewar J."/>
            <person name="Goldberg J."/>
            <person name="Griggs A."/>
            <person name="Gujja S."/>
            <person name="Hansen M."/>
            <person name="Howarth C."/>
            <person name="Imamovic A."/>
            <person name="Ireland A."/>
            <person name="Larimer J."/>
            <person name="McCowan C."/>
            <person name="Murphy C."/>
            <person name="Pearson M."/>
            <person name="Poon T.W."/>
            <person name="Priest M."/>
            <person name="Roberts A."/>
            <person name="Saif S."/>
            <person name="Shea T."/>
            <person name="Sisk P."/>
            <person name="Sykes S."/>
            <person name="Wortman J."/>
            <person name="Nusbaum C."/>
            <person name="Birren B."/>
        </authorList>
    </citation>
    <scope>NUCLEOTIDE SEQUENCE [LARGE SCALE GENOMIC DNA]</scope>
    <source>
        <strain evidence="1 2">CBS 617.96</strain>
    </source>
</reference>